<protein>
    <submittedName>
        <fullName evidence="3">Glycosyltransferase family 4 protein</fullName>
    </submittedName>
</protein>
<dbReference type="InterPro" id="IPR050194">
    <property type="entry name" value="Glycosyltransferase_grp1"/>
</dbReference>
<dbReference type="InterPro" id="IPR028098">
    <property type="entry name" value="Glyco_trans_4-like_N"/>
</dbReference>
<dbReference type="GeneID" id="66300952"/>
<dbReference type="PANTHER" id="PTHR45947:SF3">
    <property type="entry name" value="SULFOQUINOVOSYL TRANSFERASE SQD2"/>
    <property type="match status" value="1"/>
</dbReference>
<proteinExistence type="predicted"/>
<dbReference type="SUPFAM" id="SSF53756">
    <property type="entry name" value="UDP-Glycosyltransferase/glycogen phosphorylase"/>
    <property type="match status" value="1"/>
</dbReference>
<dbReference type="AlphaFoldDB" id="A0ABD4RFG8"/>
<evidence type="ECO:0000313" key="3">
    <source>
        <dbReference type="EMBL" id="MBX7289816.1"/>
    </source>
</evidence>
<accession>A0ABD4RFG8</accession>
<dbReference type="Pfam" id="PF13439">
    <property type="entry name" value="Glyco_transf_4"/>
    <property type="match status" value="1"/>
</dbReference>
<dbReference type="CDD" id="cd03794">
    <property type="entry name" value="GT4_WbuB-like"/>
    <property type="match status" value="1"/>
</dbReference>
<dbReference type="Gene3D" id="3.40.50.2000">
    <property type="entry name" value="Glycogen Phosphorylase B"/>
    <property type="match status" value="2"/>
</dbReference>
<dbReference type="RefSeq" id="WP_021874940.1">
    <property type="nucleotide sequence ID" value="NZ_CP018630.1"/>
</dbReference>
<organism evidence="3 4">
    <name type="scientific">Clostridium chauvoei</name>
    <dbReference type="NCBI Taxonomy" id="46867"/>
    <lineage>
        <taxon>Bacteria</taxon>
        <taxon>Bacillati</taxon>
        <taxon>Bacillota</taxon>
        <taxon>Clostridia</taxon>
        <taxon>Eubacteriales</taxon>
        <taxon>Clostridiaceae</taxon>
        <taxon>Clostridium</taxon>
    </lineage>
</organism>
<evidence type="ECO:0000259" key="1">
    <source>
        <dbReference type="Pfam" id="PF00534"/>
    </source>
</evidence>
<dbReference type="Proteomes" id="UP000775179">
    <property type="component" value="Unassembled WGS sequence"/>
</dbReference>
<feature type="domain" description="Glycosyl transferase family 1" evidence="1">
    <location>
        <begin position="212"/>
        <end position="382"/>
    </location>
</feature>
<sequence length="401" mass="46092">MNILFLTLVYPMDCNSRGIYIDLMKELKNRGNNVTVVTPIERRQKKETYIGYEDGIRVLRVKTGNIQKTNIIEKGLSTLLIENQFVNSIKKYLNDTKFDLVMYSTPPITFEKVINYIKSRDGAKSYLLLKDIFPQNAVDIEMMKESSIIYKYFRKKENKLYAASDYIGCMSDKNKEYLLEHNKELREEKVEVCPNSIDPLPFSKLNLEEKIALRDKYKIPKDALVIVYGGNLGRPQGINFLIEILKANKDNKEVFFLIVGNGTEYNKLKAWFDDNQGINAALYSLLPKADYDNLVKACDIGLILLDNRFTIPNFPSRLLSYMEVGIPVLAATDKNTDVGIVIENGKFGYWCESGNIEAFNTCIKKMITEKESLVDMGIKGREYLENNYTVKHSSDIILNRF</sequence>
<dbReference type="PANTHER" id="PTHR45947">
    <property type="entry name" value="SULFOQUINOVOSYL TRANSFERASE SQD2"/>
    <property type="match status" value="1"/>
</dbReference>
<reference evidence="3 4" key="1">
    <citation type="submission" date="2021-08" db="EMBL/GenBank/DDBJ databases">
        <title>Genome sequence analysis of Clostridium chauvoei strains of European origin and evaluation of typing options for outbreak investigations.</title>
        <authorList>
            <person name="Abdel-Glil M."/>
            <person name="Thomas P."/>
            <person name="Seyboldt C."/>
        </authorList>
    </citation>
    <scope>NUCLEOTIDE SEQUENCE [LARGE SCALE GENOMIC DNA]</scope>
    <source>
        <strain evidence="3 4">S0260-09</strain>
    </source>
</reference>
<dbReference type="InterPro" id="IPR001296">
    <property type="entry name" value="Glyco_trans_1"/>
</dbReference>
<gene>
    <name evidence="3" type="ORF">K4H94_01955</name>
</gene>
<name>A0ABD4RFG8_9CLOT</name>
<dbReference type="Pfam" id="PF00534">
    <property type="entry name" value="Glycos_transf_1"/>
    <property type="match status" value="1"/>
</dbReference>
<dbReference type="KEGG" id="cchv:BTM20_03680"/>
<dbReference type="EMBL" id="JAIFTX010000003">
    <property type="protein sequence ID" value="MBX7289816.1"/>
    <property type="molecule type" value="Genomic_DNA"/>
</dbReference>
<evidence type="ECO:0000313" key="4">
    <source>
        <dbReference type="Proteomes" id="UP000775179"/>
    </source>
</evidence>
<evidence type="ECO:0000259" key="2">
    <source>
        <dbReference type="Pfam" id="PF13439"/>
    </source>
</evidence>
<feature type="domain" description="Glycosyltransferase subfamily 4-like N-terminal" evidence="2">
    <location>
        <begin position="22"/>
        <end position="199"/>
    </location>
</feature>
<comment type="caution">
    <text evidence="3">The sequence shown here is derived from an EMBL/GenBank/DDBJ whole genome shotgun (WGS) entry which is preliminary data.</text>
</comment>